<evidence type="ECO:0000256" key="1">
    <source>
        <dbReference type="ARBA" id="ARBA00022694"/>
    </source>
</evidence>
<keyword evidence="5 6" id="KW-0694">RNA-binding</keyword>
<comment type="catalytic activity">
    <reaction evidence="6">
        <text>Endonucleolytic cleavage of RNA, removing 5'-extranucleotides from tRNA precursor.</text>
        <dbReference type="EC" id="3.1.26.5"/>
    </reaction>
</comment>
<keyword evidence="1 6" id="KW-0819">tRNA processing</keyword>
<dbReference type="AlphaFoldDB" id="A0A9E4K751"/>
<evidence type="ECO:0000256" key="5">
    <source>
        <dbReference type="ARBA" id="ARBA00022884"/>
    </source>
</evidence>
<dbReference type="GO" id="GO:0001682">
    <property type="term" value="P:tRNA 5'-leader removal"/>
    <property type="evidence" value="ECO:0007669"/>
    <property type="project" value="UniProtKB-UniRule"/>
</dbReference>
<comment type="function">
    <text evidence="6">RNaseP catalyzes the removal of the 5'-leader sequence from pre-tRNA to produce the mature 5'-terminus. It can also cleave other RNA substrates such as 4.5S RNA. The protein component plays an auxiliary but essential role in vivo by binding to the 5'-leader sequence and broadening the substrate specificity of the ribozyme.</text>
</comment>
<dbReference type="GO" id="GO:0042781">
    <property type="term" value="F:3'-tRNA processing endoribonuclease activity"/>
    <property type="evidence" value="ECO:0007669"/>
    <property type="project" value="TreeGrafter"/>
</dbReference>
<dbReference type="InterPro" id="IPR014721">
    <property type="entry name" value="Ribsml_uS5_D2-typ_fold_subgr"/>
</dbReference>
<dbReference type="InterPro" id="IPR020568">
    <property type="entry name" value="Ribosomal_Su5_D2-typ_SF"/>
</dbReference>
<dbReference type="EMBL" id="JAEPDI010000013">
    <property type="protein sequence ID" value="MCG7940318.1"/>
    <property type="molecule type" value="Genomic_DNA"/>
</dbReference>
<keyword evidence="4 6" id="KW-0378">Hydrolase</keyword>
<dbReference type="Gene3D" id="3.30.230.10">
    <property type="match status" value="1"/>
</dbReference>
<dbReference type="NCBIfam" id="TIGR00188">
    <property type="entry name" value="rnpA"/>
    <property type="match status" value="1"/>
</dbReference>
<evidence type="ECO:0000313" key="8">
    <source>
        <dbReference type="EMBL" id="MCG7940318.1"/>
    </source>
</evidence>
<keyword evidence="2 6" id="KW-0540">Nuclease</keyword>
<evidence type="ECO:0000256" key="2">
    <source>
        <dbReference type="ARBA" id="ARBA00022722"/>
    </source>
</evidence>
<accession>A0A9E4K751</accession>
<evidence type="ECO:0000313" key="9">
    <source>
        <dbReference type="Proteomes" id="UP000886687"/>
    </source>
</evidence>
<proteinExistence type="inferred from homology"/>
<sequence length="120" mass="13753">MPISEGAFPRSRRLLKPDEFRRVFSEGRRSSDRFFLVLAYPNQSAHARLGLAVAKKHCRKAVDRNRIKRIIRESFRLNQAPLAGLDLVVVARQGAALADNRVCLNSLQHHWHRIAEQCAK</sequence>
<dbReference type="EC" id="3.1.26.5" evidence="6 7"/>
<evidence type="ECO:0000256" key="3">
    <source>
        <dbReference type="ARBA" id="ARBA00022759"/>
    </source>
</evidence>
<reference evidence="8" key="1">
    <citation type="journal article" date="2021" name="Proc. Natl. Acad. Sci. U.S.A.">
        <title>Global biogeography of chemosynthetic symbionts reveals both localized and globally distributed symbiont groups. .</title>
        <authorList>
            <person name="Osvatic J.T."/>
            <person name="Wilkins L.G.E."/>
            <person name="Leibrecht L."/>
            <person name="Leray M."/>
            <person name="Zauner S."/>
            <person name="Polzin J."/>
            <person name="Camacho Y."/>
            <person name="Gros O."/>
            <person name="van Gils J.A."/>
            <person name="Eisen J.A."/>
            <person name="Petersen J.M."/>
            <person name="Yuen B."/>
        </authorList>
    </citation>
    <scope>NUCLEOTIDE SEQUENCE</scope>
    <source>
        <strain evidence="8">MAGL173</strain>
    </source>
</reference>
<comment type="caution">
    <text evidence="8">The sequence shown here is derived from an EMBL/GenBank/DDBJ whole genome shotgun (WGS) entry which is preliminary data.</text>
</comment>
<keyword evidence="3 6" id="KW-0255">Endonuclease</keyword>
<evidence type="ECO:0000256" key="6">
    <source>
        <dbReference type="HAMAP-Rule" id="MF_00227"/>
    </source>
</evidence>
<dbReference type="Pfam" id="PF00825">
    <property type="entry name" value="Ribonuclease_P"/>
    <property type="match status" value="1"/>
</dbReference>
<dbReference type="GO" id="GO:0004526">
    <property type="term" value="F:ribonuclease P activity"/>
    <property type="evidence" value="ECO:0007669"/>
    <property type="project" value="UniProtKB-UniRule"/>
</dbReference>
<protein>
    <recommendedName>
        <fullName evidence="6 7">Ribonuclease P protein component</fullName>
        <shortName evidence="6">RNase P protein</shortName>
        <shortName evidence="6">RNaseP protein</shortName>
        <ecNumber evidence="6 7">3.1.26.5</ecNumber>
    </recommendedName>
    <alternativeName>
        <fullName evidence="6">Protein C5</fullName>
    </alternativeName>
</protein>
<dbReference type="PANTHER" id="PTHR33992">
    <property type="entry name" value="RIBONUCLEASE P PROTEIN COMPONENT"/>
    <property type="match status" value="1"/>
</dbReference>
<evidence type="ECO:0000256" key="4">
    <source>
        <dbReference type="ARBA" id="ARBA00022801"/>
    </source>
</evidence>
<dbReference type="GO" id="GO:0000049">
    <property type="term" value="F:tRNA binding"/>
    <property type="evidence" value="ECO:0007669"/>
    <property type="project" value="UniProtKB-UniRule"/>
</dbReference>
<gene>
    <name evidence="6 8" type="primary">rnpA</name>
    <name evidence="8" type="ORF">JAZ04_15910</name>
</gene>
<comment type="similarity">
    <text evidence="6">Belongs to the RnpA family.</text>
</comment>
<organism evidence="8 9">
    <name type="scientific">Candidatus Thiodiazotropha lotti</name>
    <dbReference type="NCBI Taxonomy" id="2792787"/>
    <lineage>
        <taxon>Bacteria</taxon>
        <taxon>Pseudomonadati</taxon>
        <taxon>Pseudomonadota</taxon>
        <taxon>Gammaproteobacteria</taxon>
        <taxon>Chromatiales</taxon>
        <taxon>Sedimenticolaceae</taxon>
        <taxon>Candidatus Thiodiazotropha</taxon>
    </lineage>
</organism>
<evidence type="ECO:0000256" key="7">
    <source>
        <dbReference type="NCBIfam" id="TIGR00188"/>
    </source>
</evidence>
<dbReference type="HAMAP" id="MF_00227">
    <property type="entry name" value="RNase_P"/>
    <property type="match status" value="1"/>
</dbReference>
<dbReference type="PANTHER" id="PTHR33992:SF1">
    <property type="entry name" value="RIBONUCLEASE P PROTEIN COMPONENT"/>
    <property type="match status" value="1"/>
</dbReference>
<comment type="subunit">
    <text evidence="6">Consists of a catalytic RNA component (M1 or rnpB) and a protein subunit.</text>
</comment>
<dbReference type="SUPFAM" id="SSF54211">
    <property type="entry name" value="Ribosomal protein S5 domain 2-like"/>
    <property type="match status" value="1"/>
</dbReference>
<dbReference type="Proteomes" id="UP000886687">
    <property type="component" value="Unassembled WGS sequence"/>
</dbReference>
<dbReference type="GO" id="GO:0030677">
    <property type="term" value="C:ribonuclease P complex"/>
    <property type="evidence" value="ECO:0007669"/>
    <property type="project" value="TreeGrafter"/>
</dbReference>
<name>A0A9E4K751_9GAMM</name>
<dbReference type="InterPro" id="IPR000100">
    <property type="entry name" value="RNase_P"/>
</dbReference>